<dbReference type="Pfam" id="PF02836">
    <property type="entry name" value="Glyco_hydro_2_C"/>
    <property type="match status" value="1"/>
</dbReference>
<feature type="domain" description="Glycoside hydrolase family 2 immunoglobulin-like beta-sandwich" evidence="5">
    <location>
        <begin position="36"/>
        <end position="139"/>
    </location>
</feature>
<evidence type="ECO:0000313" key="9">
    <source>
        <dbReference type="Proteomes" id="UP000618579"/>
    </source>
</evidence>
<keyword evidence="9" id="KW-1185">Reference proteome</keyword>
<dbReference type="InterPro" id="IPR006103">
    <property type="entry name" value="Glyco_hydro_2_cat"/>
</dbReference>
<dbReference type="InterPro" id="IPR017853">
    <property type="entry name" value="GH"/>
</dbReference>
<evidence type="ECO:0000259" key="6">
    <source>
        <dbReference type="Pfam" id="PF02836"/>
    </source>
</evidence>
<name>A0ABX1ZPW7_9BACL</name>
<keyword evidence="2" id="KW-0378">Hydrolase</keyword>
<evidence type="ECO:0008006" key="10">
    <source>
        <dbReference type="Google" id="ProtNLM"/>
    </source>
</evidence>
<proteinExistence type="inferred from homology"/>
<comment type="caution">
    <text evidence="8">The sequence shown here is derived from an EMBL/GenBank/DDBJ whole genome shotgun (WGS) entry which is preliminary data.</text>
</comment>
<feature type="domain" description="Glycoside hydrolase family 2" evidence="7">
    <location>
        <begin position="202"/>
        <end position="257"/>
    </location>
</feature>
<dbReference type="Gene3D" id="3.20.20.80">
    <property type="entry name" value="Glycosidases"/>
    <property type="match status" value="1"/>
</dbReference>
<comment type="similarity">
    <text evidence="1">Belongs to the glycosyl hydrolase 2 family.</text>
</comment>
<evidence type="ECO:0000256" key="2">
    <source>
        <dbReference type="ARBA" id="ARBA00022801"/>
    </source>
</evidence>
<dbReference type="RefSeq" id="WP_171683879.1">
    <property type="nucleotide sequence ID" value="NZ_WHNZ01000026.1"/>
</dbReference>
<sequence length="263" mass="29051">MDASRCEGWWYEGGGIYRHTWLQKTDRLHVGHWGTYVTTPIVTEQAASVVIRTVLHNEYEEDRECELISTIVNAEGERIASDAISIRASWLAKKETEQSITVPDPQLWSPEHPRLYRLITEVAMEGSIVDVYETVFGIRTIAFTENGFLLNGVPTVIKGTCNHQDFAGVGVALPDRLIEYKLQLLKEMGSNAYRSAHHPPTPGSLLGVGNGNPSSHEPDKANRRRAFNGYCLLLVQTTSVSGEIVITGTAAGLQAAKFSLKSQ</sequence>
<evidence type="ECO:0000259" key="7">
    <source>
        <dbReference type="Pfam" id="PF18565"/>
    </source>
</evidence>
<dbReference type="EMBL" id="WHNZ01000026">
    <property type="protein sequence ID" value="NOV01055.1"/>
    <property type="molecule type" value="Genomic_DNA"/>
</dbReference>
<evidence type="ECO:0000256" key="3">
    <source>
        <dbReference type="ARBA" id="ARBA00023295"/>
    </source>
</evidence>
<evidence type="ECO:0000256" key="1">
    <source>
        <dbReference type="ARBA" id="ARBA00007401"/>
    </source>
</evidence>
<dbReference type="InterPro" id="IPR013783">
    <property type="entry name" value="Ig-like_fold"/>
</dbReference>
<feature type="domain" description="Glycoside hydrolase family 2 catalytic" evidence="6">
    <location>
        <begin position="142"/>
        <end position="201"/>
    </location>
</feature>
<feature type="region of interest" description="Disordered" evidence="4">
    <location>
        <begin position="193"/>
        <end position="221"/>
    </location>
</feature>
<dbReference type="InterPro" id="IPR006102">
    <property type="entry name" value="Ig-like_GH2"/>
</dbReference>
<dbReference type="SUPFAM" id="SSF49303">
    <property type="entry name" value="beta-Galactosidase/glucuronidase domain"/>
    <property type="match status" value="1"/>
</dbReference>
<dbReference type="Proteomes" id="UP000618579">
    <property type="component" value="Unassembled WGS sequence"/>
</dbReference>
<dbReference type="Gene3D" id="2.60.40.10">
    <property type="entry name" value="Immunoglobulins"/>
    <property type="match status" value="2"/>
</dbReference>
<protein>
    <recommendedName>
        <fullName evidence="10">Beta-galactosidase</fullName>
    </recommendedName>
</protein>
<dbReference type="InterPro" id="IPR051913">
    <property type="entry name" value="GH2_Domain-Containing"/>
</dbReference>
<dbReference type="SUPFAM" id="SSF51445">
    <property type="entry name" value="(Trans)glycosidases"/>
    <property type="match status" value="1"/>
</dbReference>
<evidence type="ECO:0000313" key="8">
    <source>
        <dbReference type="EMBL" id="NOV01055.1"/>
    </source>
</evidence>
<gene>
    <name evidence="8" type="ORF">GC097_13640</name>
</gene>
<evidence type="ECO:0000259" key="5">
    <source>
        <dbReference type="Pfam" id="PF00703"/>
    </source>
</evidence>
<dbReference type="InterPro" id="IPR036156">
    <property type="entry name" value="Beta-gal/glucu_dom_sf"/>
</dbReference>
<keyword evidence="3" id="KW-0326">Glycosidase</keyword>
<dbReference type="InterPro" id="IPR008979">
    <property type="entry name" value="Galactose-bd-like_sf"/>
</dbReference>
<evidence type="ECO:0000256" key="4">
    <source>
        <dbReference type="SAM" id="MobiDB-lite"/>
    </source>
</evidence>
<dbReference type="InterPro" id="IPR040605">
    <property type="entry name" value="Glyco_hydro2_dom5"/>
</dbReference>
<accession>A0ABX1ZPW7</accession>
<dbReference type="Pfam" id="PF18565">
    <property type="entry name" value="Glyco_hydro2_C5"/>
    <property type="match status" value="1"/>
</dbReference>
<dbReference type="PANTHER" id="PTHR42732">
    <property type="entry name" value="BETA-GALACTOSIDASE"/>
    <property type="match status" value="1"/>
</dbReference>
<dbReference type="Pfam" id="PF00703">
    <property type="entry name" value="Glyco_hydro_2"/>
    <property type="match status" value="1"/>
</dbReference>
<reference evidence="8 9" key="1">
    <citation type="submission" date="2019-10" db="EMBL/GenBank/DDBJ databases">
        <title>Description of Paenibacillus pedi sp. nov.</title>
        <authorList>
            <person name="Carlier A."/>
            <person name="Qi S."/>
        </authorList>
    </citation>
    <scope>NUCLEOTIDE SEQUENCE [LARGE SCALE GENOMIC DNA]</scope>
    <source>
        <strain evidence="8 9">LMG 31457</strain>
    </source>
</reference>
<dbReference type="PANTHER" id="PTHR42732:SF1">
    <property type="entry name" value="BETA-MANNOSIDASE"/>
    <property type="match status" value="1"/>
</dbReference>
<organism evidence="8 9">
    <name type="scientific">Paenibacillus planticolens</name>
    <dbReference type="NCBI Taxonomy" id="2654976"/>
    <lineage>
        <taxon>Bacteria</taxon>
        <taxon>Bacillati</taxon>
        <taxon>Bacillota</taxon>
        <taxon>Bacilli</taxon>
        <taxon>Bacillales</taxon>
        <taxon>Paenibacillaceae</taxon>
        <taxon>Paenibacillus</taxon>
    </lineage>
</organism>
<dbReference type="SUPFAM" id="SSF49785">
    <property type="entry name" value="Galactose-binding domain-like"/>
    <property type="match status" value="1"/>
</dbReference>